<evidence type="ECO:0000256" key="1">
    <source>
        <dbReference type="SAM" id="Phobius"/>
    </source>
</evidence>
<protein>
    <submittedName>
        <fullName evidence="3">PA-phosphatase like phosphoesterase</fullName>
    </submittedName>
</protein>
<organism evidence="3 4">
    <name type="scientific">Planoprotostelium fungivorum</name>
    <dbReference type="NCBI Taxonomy" id="1890364"/>
    <lineage>
        <taxon>Eukaryota</taxon>
        <taxon>Amoebozoa</taxon>
        <taxon>Evosea</taxon>
        <taxon>Variosea</taxon>
        <taxon>Cavosteliida</taxon>
        <taxon>Cavosteliaceae</taxon>
        <taxon>Planoprotostelium</taxon>
    </lineage>
</organism>
<feature type="transmembrane region" description="Helical" evidence="1">
    <location>
        <begin position="217"/>
        <end position="239"/>
    </location>
</feature>
<feature type="domain" description="Phosphatidic acid phosphatase type 2/haloperoxidase" evidence="2">
    <location>
        <begin position="120"/>
        <end position="232"/>
    </location>
</feature>
<dbReference type="InParanoid" id="A0A2P6NJ06"/>
<keyword evidence="1" id="KW-1133">Transmembrane helix</keyword>
<accession>A0A2P6NJ06</accession>
<proteinExistence type="predicted"/>
<sequence length="467" mass="52877">MGVRWLVFTYTQTTVVRGSQNKKIRDRSGIPSLRTTADGTSLFIASTKASRLNIPHEHTNITDMPLNNCTRGVGFPELLHLTVPYDMNLLQAMGVFFSMLPVALMIFFFFTFVFTRRFSFIILFSLGCLASAVNQFILKPMKEQARPAESCLRDTDGFPSGHSVNAMGVWAFLFLQEAFNYRASILRRIVLCIIYTSVFILNGPARDWVKDHTWTQIGVGMGAGAVWGTLVWLFFRFIFQRWLLEKLMASRFARWIGLVNDLDPEYRHSKYNGSKVGHSVDKIPNDKEGLLTSSVVDGRIRSRLFVAHLFSAFVHVLLGVFALPMQLYPDICSRALPGLLISIGSYTIGIGACQFVVAYLTHRKLTGKPWYPLLLKSAMMLAGTLFFEGVFYLYLIVDSSRKDGCNTQHLDRATLYAILWAAVEAVLVVFWLVLCKVYRVPTLYSNKRNLPAKYYRSINHNAGYASI</sequence>
<dbReference type="InterPro" id="IPR036938">
    <property type="entry name" value="PAP2/HPO_sf"/>
</dbReference>
<dbReference type="EMBL" id="MDYQ01000072">
    <property type="protein sequence ID" value="PRP83948.1"/>
    <property type="molecule type" value="Genomic_DNA"/>
</dbReference>
<dbReference type="InterPro" id="IPR000326">
    <property type="entry name" value="PAP2/HPO"/>
</dbReference>
<feature type="transmembrane region" description="Helical" evidence="1">
    <location>
        <begin position="185"/>
        <end position="205"/>
    </location>
</feature>
<feature type="transmembrane region" description="Helical" evidence="1">
    <location>
        <begin position="89"/>
        <end position="112"/>
    </location>
</feature>
<keyword evidence="1" id="KW-0812">Transmembrane</keyword>
<dbReference type="Gene3D" id="1.20.144.10">
    <property type="entry name" value="Phosphatidic acid phosphatase type 2/haloperoxidase"/>
    <property type="match status" value="1"/>
</dbReference>
<dbReference type="SUPFAM" id="SSF48317">
    <property type="entry name" value="Acid phosphatase/Vanadium-dependent haloperoxidase"/>
    <property type="match status" value="1"/>
</dbReference>
<keyword evidence="4" id="KW-1185">Reference proteome</keyword>
<evidence type="ECO:0000313" key="3">
    <source>
        <dbReference type="EMBL" id="PRP83948.1"/>
    </source>
</evidence>
<feature type="transmembrane region" description="Helical" evidence="1">
    <location>
        <begin position="373"/>
        <end position="397"/>
    </location>
</feature>
<dbReference type="OrthoDB" id="302705at2759"/>
<comment type="caution">
    <text evidence="3">The sequence shown here is derived from an EMBL/GenBank/DDBJ whole genome shotgun (WGS) entry which is preliminary data.</text>
</comment>
<dbReference type="Proteomes" id="UP000241769">
    <property type="component" value="Unassembled WGS sequence"/>
</dbReference>
<name>A0A2P6NJ06_9EUKA</name>
<dbReference type="Pfam" id="PF01569">
    <property type="entry name" value="PAP2"/>
    <property type="match status" value="1"/>
</dbReference>
<dbReference type="SMART" id="SM00014">
    <property type="entry name" value="acidPPc"/>
    <property type="match status" value="1"/>
</dbReference>
<reference evidence="3 4" key="1">
    <citation type="journal article" date="2018" name="Genome Biol. Evol.">
        <title>Multiple Roots of Fruiting Body Formation in Amoebozoa.</title>
        <authorList>
            <person name="Hillmann F."/>
            <person name="Forbes G."/>
            <person name="Novohradska S."/>
            <person name="Ferling I."/>
            <person name="Riege K."/>
            <person name="Groth M."/>
            <person name="Westermann M."/>
            <person name="Marz M."/>
            <person name="Spaller T."/>
            <person name="Winckler T."/>
            <person name="Schaap P."/>
            <person name="Glockner G."/>
        </authorList>
    </citation>
    <scope>NUCLEOTIDE SEQUENCE [LARGE SCALE GENOMIC DNA]</scope>
    <source>
        <strain evidence="3 4">Jena</strain>
    </source>
</reference>
<gene>
    <name evidence="3" type="ORF">PROFUN_08632</name>
</gene>
<feature type="transmembrane region" description="Helical" evidence="1">
    <location>
        <begin position="304"/>
        <end position="327"/>
    </location>
</feature>
<feature type="transmembrane region" description="Helical" evidence="1">
    <location>
        <begin position="339"/>
        <end position="361"/>
    </location>
</feature>
<evidence type="ECO:0000313" key="4">
    <source>
        <dbReference type="Proteomes" id="UP000241769"/>
    </source>
</evidence>
<dbReference type="AlphaFoldDB" id="A0A2P6NJ06"/>
<evidence type="ECO:0000259" key="2">
    <source>
        <dbReference type="SMART" id="SM00014"/>
    </source>
</evidence>
<feature type="transmembrane region" description="Helical" evidence="1">
    <location>
        <begin position="417"/>
        <end position="438"/>
    </location>
</feature>
<feature type="transmembrane region" description="Helical" evidence="1">
    <location>
        <begin position="118"/>
        <end position="138"/>
    </location>
</feature>
<keyword evidence="1" id="KW-0472">Membrane</keyword>